<proteinExistence type="predicted"/>
<dbReference type="AlphaFoldDB" id="A0A9D5KB69"/>
<dbReference type="NCBIfam" id="TIGR04183">
    <property type="entry name" value="Por_Secre_tail"/>
    <property type="match status" value="1"/>
</dbReference>
<protein>
    <submittedName>
        <fullName evidence="1">T9SS type A sorting domain-containing protein</fullName>
    </submittedName>
</protein>
<dbReference type="Proteomes" id="UP000630660">
    <property type="component" value="Unassembled WGS sequence"/>
</dbReference>
<reference evidence="1" key="1">
    <citation type="submission" date="2019-11" db="EMBL/GenBank/DDBJ databases">
        <title>Microbial mats filling the niche in hypersaline microbial mats.</title>
        <authorList>
            <person name="Wong H.L."/>
            <person name="Macleod F.I."/>
            <person name="White R.A. III"/>
            <person name="Burns B.P."/>
        </authorList>
    </citation>
    <scope>NUCLEOTIDE SEQUENCE</scope>
    <source>
        <strain evidence="1">Bin_327</strain>
    </source>
</reference>
<evidence type="ECO:0000313" key="1">
    <source>
        <dbReference type="EMBL" id="MBD3365510.1"/>
    </source>
</evidence>
<gene>
    <name evidence="1" type="ORF">GF359_09885</name>
</gene>
<accession>A0A9D5KB69</accession>
<organism evidence="1 2">
    <name type="scientific">candidate division WOR-3 bacterium</name>
    <dbReference type="NCBI Taxonomy" id="2052148"/>
    <lineage>
        <taxon>Bacteria</taxon>
        <taxon>Bacteria division WOR-3</taxon>
    </lineage>
</organism>
<sequence length="100" mass="10890">MIKTDSLGLLGVNEEPVIEADRGWEISSRIGRRIAVFYEDLPQGFHARVYNAAGQQVAEIHTSGSSGFVTWGTGHPPGVYFISAPNKLNQTITAKVVILH</sequence>
<name>A0A9D5KB69_UNCW3</name>
<dbReference type="EMBL" id="WJKJ01000327">
    <property type="protein sequence ID" value="MBD3365510.1"/>
    <property type="molecule type" value="Genomic_DNA"/>
</dbReference>
<comment type="caution">
    <text evidence="1">The sequence shown here is derived from an EMBL/GenBank/DDBJ whole genome shotgun (WGS) entry which is preliminary data.</text>
</comment>
<dbReference type="InterPro" id="IPR026444">
    <property type="entry name" value="Secre_tail"/>
</dbReference>
<evidence type="ECO:0000313" key="2">
    <source>
        <dbReference type="Proteomes" id="UP000630660"/>
    </source>
</evidence>